<feature type="region of interest" description="Disordered" evidence="1">
    <location>
        <begin position="727"/>
        <end position="753"/>
    </location>
</feature>
<feature type="compositionally biased region" description="Polar residues" evidence="1">
    <location>
        <begin position="10"/>
        <end position="21"/>
    </location>
</feature>
<feature type="compositionally biased region" description="Pro residues" evidence="1">
    <location>
        <begin position="243"/>
        <end position="257"/>
    </location>
</feature>
<dbReference type="OrthoDB" id="6242018at2759"/>
<gene>
    <name evidence="2" type="ORF">FBUS_03014</name>
</gene>
<feature type="compositionally biased region" description="Basic residues" evidence="1">
    <location>
        <begin position="337"/>
        <end position="352"/>
    </location>
</feature>
<feature type="region of interest" description="Disordered" evidence="1">
    <location>
        <begin position="628"/>
        <end position="661"/>
    </location>
</feature>
<proteinExistence type="predicted"/>
<dbReference type="Proteomes" id="UP000728185">
    <property type="component" value="Unassembled WGS sequence"/>
</dbReference>
<feature type="compositionally biased region" description="Polar residues" evidence="1">
    <location>
        <begin position="321"/>
        <end position="336"/>
    </location>
</feature>
<organism evidence="2 3">
    <name type="scientific">Fasciolopsis buskii</name>
    <dbReference type="NCBI Taxonomy" id="27845"/>
    <lineage>
        <taxon>Eukaryota</taxon>
        <taxon>Metazoa</taxon>
        <taxon>Spiralia</taxon>
        <taxon>Lophotrochozoa</taxon>
        <taxon>Platyhelminthes</taxon>
        <taxon>Trematoda</taxon>
        <taxon>Digenea</taxon>
        <taxon>Plagiorchiida</taxon>
        <taxon>Echinostomata</taxon>
        <taxon>Echinostomatoidea</taxon>
        <taxon>Fasciolidae</taxon>
        <taxon>Fasciolopsis</taxon>
    </lineage>
</organism>
<feature type="region of interest" description="Disordered" evidence="1">
    <location>
        <begin position="1"/>
        <end position="64"/>
    </location>
</feature>
<comment type="caution">
    <text evidence="2">The sequence shown here is derived from an EMBL/GenBank/DDBJ whole genome shotgun (WGS) entry which is preliminary data.</text>
</comment>
<name>A0A8E0VNC6_9TREM</name>
<reference evidence="2" key="1">
    <citation type="submission" date="2019-05" db="EMBL/GenBank/DDBJ databases">
        <title>Annotation for the trematode Fasciolopsis buski.</title>
        <authorList>
            <person name="Choi Y.-J."/>
        </authorList>
    </citation>
    <scope>NUCLEOTIDE SEQUENCE</scope>
    <source>
        <strain evidence="2">HT</strain>
        <tissue evidence="2">Whole worm</tissue>
    </source>
</reference>
<protein>
    <submittedName>
        <fullName evidence="2">Uncharacterized protein</fullName>
    </submittedName>
</protein>
<evidence type="ECO:0000313" key="2">
    <source>
        <dbReference type="EMBL" id="KAA0195414.1"/>
    </source>
</evidence>
<feature type="region of interest" description="Disordered" evidence="1">
    <location>
        <begin position="312"/>
        <end position="353"/>
    </location>
</feature>
<keyword evidence="3" id="KW-1185">Reference proteome</keyword>
<sequence length="1158" mass="131468">MQEADRPSNNHRNTVETSSFEPTRPDQDKVPPASRTHRPATANAVCSSHSVTRPSQRRASLSEKRHFELNNNGHVKLEAPIAHQPEDLRQEAKSPPVIVDHQQPVSTLRKYYSDLDASTHTRTESSGLLRRTSYTLNSGTRLKAESVPNVDTFASELVVTTEDNMPINHYDERVQRHAASVEELRQIFERPETEEPERELRPSMRQFTSFHHYPPQPVHNNMSKSVEFFSRPPKYRTLSPRPTNLPTPPPLPLPPSSPEMAPRAEHPYNHNKVRSKNYVTRFSQCAQPIVSMHMPFRSRSLALDRHGWSSEMLQPRPRAGSITQRSVSPLPNPNSRGRSRRKHVTHSSRSKQKCQQFVGVQGCGFQNCDENPHGRRSPRRVINKATQSTNQVVPSSDVDTVKLPGSDIIHLSPADTDGVYVRSAVVYERVADRTEHSDQRHFVTTYVISQGQSPSRSTVQATNLWVAEQALLSAGGSQDGKQSALPPYRTQTMPRIEQETPTKLTGTHLPKRSQVTYSSYRAPGRPKSSRPRSRSLSTSRQAPVDETSAGYMQEPAPLPTPPPAEMHRYMLRCSSQDASFDRFDQKTPQSGADKAVQWEEPYNLCRRKHSPSPARSWSVRSLSPPPFRTPWLSSMGSVRSKRSTSKSPYPRETKPGAEQDEFEQLAVYDGENLMTHHHCSRSHAHPCCCCSCSRSRIEAYDMERLREREARDRREWVSRAETVRRERQAYHQARGSWSPPALRSPARNTPNNLEEQTEREIRGRVRQHKPLSPVPVVPLPMYPMTRPLYDDEPVAVDEAVQCDQSMMGIKGTNSQLNVDTSLPDGIDTTPITENFNGKRAYFEELIKTNKMMARCSFCSDCYHCPHGQLPRISCSSSWDSEIQQTTSPVYAKRNTVNTCADYTQTGQSYIRYQDYSELNNRQAGPTTKAFSSAVYDSHESNSREPVTHRVYKVESVREPIRNGPQQYASSICLTSYPAQKASYNTRPSRAGKPYTSAFEGNSIQHDYYARPQMAMPKVAPNPPGDPIASTRPYYKWTPLCIDRVIQPLRAELIHSPTATTTNFVQNRSAHLPRDCLPITDRPHSPDCRFYDGSRDVVPKADSWDSLNRARGESDSTYRGRVRQIVCELNERAMQETHLIDETYPAYSSPDLRRSVRYN</sequence>
<feature type="region of interest" description="Disordered" evidence="1">
    <location>
        <begin position="232"/>
        <end position="266"/>
    </location>
</feature>
<dbReference type="EMBL" id="LUCM01003726">
    <property type="protein sequence ID" value="KAA0195414.1"/>
    <property type="molecule type" value="Genomic_DNA"/>
</dbReference>
<feature type="region of interest" description="Disordered" evidence="1">
    <location>
        <begin position="475"/>
        <end position="565"/>
    </location>
</feature>
<accession>A0A8E0VNC6</accession>
<feature type="compositionally biased region" description="Polar residues" evidence="1">
    <location>
        <begin position="44"/>
        <end position="59"/>
    </location>
</feature>
<evidence type="ECO:0000256" key="1">
    <source>
        <dbReference type="SAM" id="MobiDB-lite"/>
    </source>
</evidence>
<evidence type="ECO:0000313" key="3">
    <source>
        <dbReference type="Proteomes" id="UP000728185"/>
    </source>
</evidence>
<dbReference type="AlphaFoldDB" id="A0A8E0VNC6"/>
<feature type="compositionally biased region" description="Polar residues" evidence="1">
    <location>
        <begin position="489"/>
        <end position="505"/>
    </location>
</feature>